<reference evidence="3 4" key="1">
    <citation type="submission" date="2024-03" db="EMBL/GenBank/DDBJ databases">
        <title>Novel Streptomyces species of biotechnological and ecological value are a feature of Machair soil.</title>
        <authorList>
            <person name="Prole J.R."/>
            <person name="Goodfellow M."/>
            <person name="Allenby N."/>
            <person name="Ward A.C."/>
        </authorList>
    </citation>
    <scope>NUCLEOTIDE SEQUENCE [LARGE SCALE GENOMIC DNA]</scope>
    <source>
        <strain evidence="3 4">MS1.AVA.1</strain>
    </source>
</reference>
<dbReference type="NCBIfam" id="TIGR01643">
    <property type="entry name" value="YD_repeat_2x"/>
    <property type="match status" value="5"/>
</dbReference>
<sequence length="352" mass="37767">MTKQVEPVSATDSITTAFGYDAAGNRTRLTDGRGNKTIYTFNSWDLPESTTEPSTTAHPNPGDRTWTTIYDKAAQPVTELLPGGVKREHTYDGLGRLVHEAGSGAEAATTDRTLDYDLAGRLTAIGAADGLTRNTYTYNDRGQLLTATGPGGTSSYAYNADGNMTKRTTKGGTTNYGYDSAGRIDWVWDSITNNDIWYDFDAACRPRLEQYATKPEGATSYTVTAKRTYTYDDLGRLKGDTVTSPDGATTVASTTYGYDLDDNSTSKKTTGTAGAGDNTYGYDYAGRLTSWTKGGTTTAYEWDAAGNRTKAGTAAATYDARNRQLADGAKQLTYTARGTLASVAGTARPRER</sequence>
<dbReference type="Proteomes" id="UP001376459">
    <property type="component" value="Unassembled WGS sequence"/>
</dbReference>
<evidence type="ECO:0000313" key="4">
    <source>
        <dbReference type="Proteomes" id="UP001376459"/>
    </source>
</evidence>
<protein>
    <recommendedName>
        <fullName evidence="2">Teneurin-like YD-shell domain-containing protein</fullName>
    </recommendedName>
</protein>
<keyword evidence="4" id="KW-1185">Reference proteome</keyword>
<evidence type="ECO:0000313" key="3">
    <source>
        <dbReference type="EMBL" id="MEJ8667531.1"/>
    </source>
</evidence>
<dbReference type="InterPro" id="IPR006530">
    <property type="entry name" value="YD"/>
</dbReference>
<dbReference type="InterPro" id="IPR056823">
    <property type="entry name" value="TEN-like_YD-shell"/>
</dbReference>
<feature type="domain" description="Teneurin-like YD-shell" evidence="2">
    <location>
        <begin position="85"/>
        <end position="218"/>
    </location>
</feature>
<evidence type="ECO:0000256" key="1">
    <source>
        <dbReference type="ARBA" id="ARBA00022737"/>
    </source>
</evidence>
<gene>
    <name evidence="3" type="ORF">WKI71_00140</name>
</gene>
<dbReference type="PANTHER" id="PTHR32305:SF15">
    <property type="entry name" value="PROTEIN RHSA-RELATED"/>
    <property type="match status" value="1"/>
</dbReference>
<organism evidence="3 4">
    <name type="scientific">Streptomyces machairae</name>
    <dbReference type="NCBI Taxonomy" id="3134109"/>
    <lineage>
        <taxon>Bacteria</taxon>
        <taxon>Bacillati</taxon>
        <taxon>Actinomycetota</taxon>
        <taxon>Actinomycetes</taxon>
        <taxon>Kitasatosporales</taxon>
        <taxon>Streptomycetaceae</taxon>
        <taxon>Streptomyces</taxon>
    </lineage>
</organism>
<keyword evidence="1" id="KW-0677">Repeat</keyword>
<dbReference type="InterPro" id="IPR050708">
    <property type="entry name" value="T6SS_VgrG/RHS"/>
</dbReference>
<dbReference type="InterPro" id="IPR031325">
    <property type="entry name" value="RHS_repeat"/>
</dbReference>
<dbReference type="EMBL" id="JBBKAK010000001">
    <property type="protein sequence ID" value="MEJ8667531.1"/>
    <property type="molecule type" value="Genomic_DNA"/>
</dbReference>
<dbReference type="Pfam" id="PF05593">
    <property type="entry name" value="RHS_repeat"/>
    <property type="match status" value="2"/>
</dbReference>
<dbReference type="Gene3D" id="2.180.10.10">
    <property type="entry name" value="RHS repeat-associated core"/>
    <property type="match status" value="1"/>
</dbReference>
<name>A0ABU8UF46_9ACTN</name>
<comment type="caution">
    <text evidence="3">The sequence shown here is derived from an EMBL/GenBank/DDBJ whole genome shotgun (WGS) entry which is preliminary data.</text>
</comment>
<dbReference type="PANTHER" id="PTHR32305">
    <property type="match status" value="1"/>
</dbReference>
<dbReference type="Pfam" id="PF25023">
    <property type="entry name" value="TEN_YD-shell"/>
    <property type="match status" value="1"/>
</dbReference>
<proteinExistence type="predicted"/>
<accession>A0ABU8UF46</accession>
<evidence type="ECO:0000259" key="2">
    <source>
        <dbReference type="Pfam" id="PF25023"/>
    </source>
</evidence>